<dbReference type="SMART" id="SM01234">
    <property type="entry name" value="Haemolytic"/>
    <property type="match status" value="1"/>
</dbReference>
<dbReference type="AlphaFoldDB" id="A0A6B1DV61"/>
<organism evidence="2">
    <name type="scientific">Caldilineaceae bacterium SB0662_bin_9</name>
    <dbReference type="NCBI Taxonomy" id="2605258"/>
    <lineage>
        <taxon>Bacteria</taxon>
        <taxon>Bacillati</taxon>
        <taxon>Chloroflexota</taxon>
        <taxon>Caldilineae</taxon>
        <taxon>Caldilineales</taxon>
        <taxon>Caldilineaceae</taxon>
    </lineage>
</organism>
<evidence type="ECO:0000256" key="1">
    <source>
        <dbReference type="HAMAP-Rule" id="MF_00386"/>
    </source>
</evidence>
<dbReference type="EMBL" id="VXPY01000080">
    <property type="protein sequence ID" value="MYD90896.1"/>
    <property type="molecule type" value="Genomic_DNA"/>
</dbReference>
<dbReference type="GO" id="GO:0005886">
    <property type="term" value="C:plasma membrane"/>
    <property type="evidence" value="ECO:0007669"/>
    <property type="project" value="UniProtKB-SubCell"/>
</dbReference>
<dbReference type="NCBIfam" id="TIGR00278">
    <property type="entry name" value="membrane protein insertion efficiency factor YidD"/>
    <property type="match status" value="1"/>
</dbReference>
<dbReference type="PANTHER" id="PTHR33383:SF1">
    <property type="entry name" value="MEMBRANE PROTEIN INSERTION EFFICIENCY FACTOR-RELATED"/>
    <property type="match status" value="1"/>
</dbReference>
<dbReference type="PANTHER" id="PTHR33383">
    <property type="entry name" value="MEMBRANE PROTEIN INSERTION EFFICIENCY FACTOR-RELATED"/>
    <property type="match status" value="1"/>
</dbReference>
<comment type="caution">
    <text evidence="2">The sequence shown here is derived from an EMBL/GenBank/DDBJ whole genome shotgun (WGS) entry which is preliminary data.</text>
</comment>
<name>A0A6B1DV61_9CHLR</name>
<keyword evidence="1" id="KW-1003">Cell membrane</keyword>
<dbReference type="InterPro" id="IPR002696">
    <property type="entry name" value="Membr_insert_effic_factor_YidD"/>
</dbReference>
<comment type="similarity">
    <text evidence="1">Belongs to the UPF0161 family.</text>
</comment>
<gene>
    <name evidence="2" type="primary">yidD</name>
    <name evidence="2" type="ORF">F4Y08_11260</name>
</gene>
<evidence type="ECO:0000313" key="2">
    <source>
        <dbReference type="EMBL" id="MYD90896.1"/>
    </source>
</evidence>
<proteinExistence type="inferred from homology"/>
<reference evidence="2" key="1">
    <citation type="submission" date="2019-09" db="EMBL/GenBank/DDBJ databases">
        <title>Characterisation of the sponge microbiome using genome-centric metagenomics.</title>
        <authorList>
            <person name="Engelberts J.P."/>
            <person name="Robbins S.J."/>
            <person name="De Goeij J.M."/>
            <person name="Aranda M."/>
            <person name="Bell S.C."/>
            <person name="Webster N.S."/>
        </authorList>
    </citation>
    <scope>NUCLEOTIDE SEQUENCE</scope>
    <source>
        <strain evidence="2">SB0662_bin_9</strain>
    </source>
</reference>
<dbReference type="Pfam" id="PF01809">
    <property type="entry name" value="YidD"/>
    <property type="match status" value="1"/>
</dbReference>
<comment type="subcellular location">
    <subcellularLocation>
        <location evidence="1">Cell membrane</location>
        <topology evidence="1">Peripheral membrane protein</topology>
        <orientation evidence="1">Cytoplasmic side</orientation>
    </subcellularLocation>
</comment>
<dbReference type="HAMAP" id="MF_00386">
    <property type="entry name" value="UPF0161_YidD"/>
    <property type="match status" value="1"/>
</dbReference>
<comment type="function">
    <text evidence="1">Could be involved in insertion of integral membrane proteins into the membrane.</text>
</comment>
<accession>A0A6B1DV61</accession>
<protein>
    <recommendedName>
        <fullName evidence="1">Putative membrane protein insertion efficiency factor</fullName>
    </recommendedName>
</protein>
<sequence>MARFAIFSVRLYQRFVSPLLGPTCRFSPTCSHYMIEAIQRHGLWRGGWMGLGRILRCHPFNKGGEDPVP</sequence>
<keyword evidence="1" id="KW-0472">Membrane</keyword>